<organism evidence="1 2">
    <name type="scientific">Aedes aegypti</name>
    <name type="common">Yellowfever mosquito</name>
    <name type="synonym">Culex aegypti</name>
    <dbReference type="NCBI Taxonomy" id="7159"/>
    <lineage>
        <taxon>Eukaryota</taxon>
        <taxon>Metazoa</taxon>
        <taxon>Ecdysozoa</taxon>
        <taxon>Arthropoda</taxon>
        <taxon>Hexapoda</taxon>
        <taxon>Insecta</taxon>
        <taxon>Pterygota</taxon>
        <taxon>Neoptera</taxon>
        <taxon>Endopterygota</taxon>
        <taxon>Diptera</taxon>
        <taxon>Nematocera</taxon>
        <taxon>Culicoidea</taxon>
        <taxon>Culicidae</taxon>
        <taxon>Culicinae</taxon>
        <taxon>Aedini</taxon>
        <taxon>Aedes</taxon>
        <taxon>Stegomyia</taxon>
    </lineage>
</organism>
<keyword evidence="2" id="KW-1185">Reference proteome</keyword>
<gene>
    <name evidence="1" type="primary">110676148</name>
</gene>
<name>A0A6I8TSI9_AEDAE</name>
<protein>
    <submittedName>
        <fullName evidence="1">Uncharacterized protein</fullName>
    </submittedName>
</protein>
<proteinExistence type="predicted"/>
<dbReference type="Proteomes" id="UP000008820">
    <property type="component" value="Chromosome 2"/>
</dbReference>
<evidence type="ECO:0000313" key="2">
    <source>
        <dbReference type="Proteomes" id="UP000008820"/>
    </source>
</evidence>
<sequence length="229" mass="22975">MAFFKVSCLVVLMVVGVALSAEIKREALESAEQKDDLEGAETIFLGKKLLLLKGLGLGGLALSQGGGFGGKFSGLIGGGPNSVDYNGYAPAYSGSYVAAPAPVPAPAPVVYSAPAPAPVTYSAPAPAPVTYSVPAPVTYSAPAPVSYVPAPVTYQAAAPAPVAYSAPAPVAEVAQSGYTGSVQVFGYLQPVQPVQPLAYSSQVSTGLYNAPPPPPPAPLPLAALPPCDH</sequence>
<dbReference type="OrthoDB" id="7768834at2759"/>
<evidence type="ECO:0000313" key="1">
    <source>
        <dbReference type="EnsemblMetazoa" id="AAEL025092-PA"/>
    </source>
</evidence>
<reference evidence="1 2" key="1">
    <citation type="submission" date="2017-06" db="EMBL/GenBank/DDBJ databases">
        <title>Aedes aegypti genome working group (AGWG) sequencing and assembly.</title>
        <authorList>
            <consortium name="Aedes aegypti Genome Working Group (AGWG)"/>
            <person name="Matthews B.J."/>
        </authorList>
    </citation>
    <scope>NUCLEOTIDE SEQUENCE [LARGE SCALE GENOMIC DNA]</scope>
    <source>
        <strain evidence="1 2">LVP_AGWG</strain>
    </source>
</reference>
<accession>A0A6I8TSI9</accession>
<reference evidence="1" key="2">
    <citation type="submission" date="2020-05" db="UniProtKB">
        <authorList>
            <consortium name="EnsemblMetazoa"/>
        </authorList>
    </citation>
    <scope>IDENTIFICATION</scope>
    <source>
        <strain evidence="1">LVP_AGWG</strain>
    </source>
</reference>
<dbReference type="InParanoid" id="A0A6I8TSI9"/>
<dbReference type="EnsemblMetazoa" id="AAEL025092-RA">
    <property type="protein sequence ID" value="AAEL025092-PA"/>
    <property type="gene ID" value="AAEL025092"/>
</dbReference>
<dbReference type="AlphaFoldDB" id="A0A6I8TSI9"/>